<dbReference type="FunFam" id="3.40.1160.10:FF:000002">
    <property type="entry name" value="Aspartokinase"/>
    <property type="match status" value="1"/>
</dbReference>
<sequence length="595" mass="63561">MSIIVQKFGGTSVATAEKIRNAARRAIAAKSQGHQVVVVVSARGKKTDELVDLAAEITETPTPREMDVLLSTGEQETIALLSMAIHKMGEKAVSLTGTQIGIITDNASTKARIKKIATKKMHDYLDDGHIVIAAGFQGCDEDGNITTLGRGGSDTTATALAAVLKASMCEIYTDVEGVFTTDPRIVGQARKIPQLSYDEMLELASLGAGVMHSRSVEFAKKYRVPLRVRPSFSDGIGTLISQKGPEPLPVVTGVALVKDELRVSIKNLPDRPGVMSFIFSKMAARKIPIDLVVQDIAEEGTAGVTFTVPRADFADALTAASSAVEEIGQGTVAHGTELSKLSIVGSGMATHTGVAAQMFQTLADHEINIMMISTGDIKISVLIRSDRALDAVQAIHESFHLDKQENKTPTIGFQHASEPDIQVVSDDREQEVVLGLANMEDIVVSDVLVDTSQARVTIEDLPDRPGIAAKVFKAVAEGGIMVDMIVQNVSEEEETNITFTIPRDDLEQCLLLVREVIGQSDGAALSYDAEIAKISVAGIGLRSHTGVGDKLFKALADNDINVLMVGTSEVRMTAIVKKDHAARAEEALKKSFAIQ</sequence>
<protein>
    <recommendedName>
        <fullName evidence="5">aspartate kinase</fullName>
        <ecNumber evidence="5">2.7.2.4</ecNumber>
    </recommendedName>
</protein>
<evidence type="ECO:0000256" key="8">
    <source>
        <dbReference type="ARBA" id="ARBA00022737"/>
    </source>
</evidence>
<evidence type="ECO:0000256" key="12">
    <source>
        <dbReference type="ARBA" id="ARBA00023154"/>
    </source>
</evidence>
<dbReference type="Pfam" id="PF22468">
    <property type="entry name" value="ACT_9"/>
    <property type="match status" value="3"/>
</dbReference>
<dbReference type="InterPro" id="IPR002912">
    <property type="entry name" value="ACT_dom"/>
</dbReference>
<dbReference type="PROSITE" id="PS51671">
    <property type="entry name" value="ACT"/>
    <property type="match status" value="2"/>
</dbReference>
<keyword evidence="9" id="KW-0547">Nucleotide-binding</keyword>
<dbReference type="NCBIfam" id="TIGR00656">
    <property type="entry name" value="asp_kin_monofn"/>
    <property type="match status" value="1"/>
</dbReference>
<evidence type="ECO:0000256" key="10">
    <source>
        <dbReference type="ARBA" id="ARBA00022777"/>
    </source>
</evidence>
<evidence type="ECO:0000256" key="1">
    <source>
        <dbReference type="ARBA" id="ARBA00004766"/>
    </source>
</evidence>
<dbReference type="GO" id="GO:0004072">
    <property type="term" value="F:aspartate kinase activity"/>
    <property type="evidence" value="ECO:0007669"/>
    <property type="project" value="UniProtKB-EC"/>
</dbReference>
<evidence type="ECO:0000256" key="5">
    <source>
        <dbReference type="ARBA" id="ARBA00013059"/>
    </source>
</evidence>
<dbReference type="NCBIfam" id="TIGR00657">
    <property type="entry name" value="asp_kinases"/>
    <property type="match status" value="1"/>
</dbReference>
<proteinExistence type="inferred from homology"/>
<keyword evidence="11" id="KW-0067">ATP-binding</keyword>
<dbReference type="InterPro" id="IPR005260">
    <property type="entry name" value="Asp_kin_monofn"/>
</dbReference>
<evidence type="ECO:0000256" key="13">
    <source>
        <dbReference type="ARBA" id="ARBA00047872"/>
    </source>
</evidence>
<dbReference type="CDD" id="cd04913">
    <property type="entry name" value="ACT_AKii-LysC-BS-like_1"/>
    <property type="match status" value="2"/>
</dbReference>
<dbReference type="InterPro" id="IPR018042">
    <property type="entry name" value="Aspartate_kinase_CS"/>
</dbReference>
<reference evidence="17" key="1">
    <citation type="submission" date="2011-02" db="EMBL/GenBank/DDBJ databases">
        <title>The complete genome of Planctomyces brasiliensis DSM 5305.</title>
        <authorList>
            <person name="Lucas S."/>
            <person name="Copeland A."/>
            <person name="Lapidus A."/>
            <person name="Bruce D."/>
            <person name="Goodwin L."/>
            <person name="Pitluck S."/>
            <person name="Kyrpides N."/>
            <person name="Mavromatis K."/>
            <person name="Pagani I."/>
            <person name="Ivanova N."/>
            <person name="Ovchinnikova G."/>
            <person name="Lu M."/>
            <person name="Detter J.C."/>
            <person name="Han C."/>
            <person name="Land M."/>
            <person name="Hauser L."/>
            <person name="Markowitz V."/>
            <person name="Cheng J.-F."/>
            <person name="Hugenholtz P."/>
            <person name="Woyke T."/>
            <person name="Wu D."/>
            <person name="Tindall B."/>
            <person name="Pomrenke H.G."/>
            <person name="Brambilla E."/>
            <person name="Klenk H.-P."/>
            <person name="Eisen J.A."/>
        </authorList>
    </citation>
    <scope>NUCLEOTIDE SEQUENCE [LARGE SCALE GENOMIC DNA]</scope>
    <source>
        <strain evidence="17">ATCC 49424 / DSM 5305 / JCM 21570 / IAM 15109 / NBRC 103401 / IFAM 1448</strain>
    </source>
</reference>
<dbReference type="InterPro" id="IPR001048">
    <property type="entry name" value="Asp/Glu/Uridylate_kinase"/>
</dbReference>
<evidence type="ECO:0000313" key="16">
    <source>
        <dbReference type="EMBL" id="ADY61158.1"/>
    </source>
</evidence>
<dbReference type="InterPro" id="IPR036393">
    <property type="entry name" value="AceGlu_kinase-like_sf"/>
</dbReference>
<dbReference type="EMBL" id="CP002546">
    <property type="protein sequence ID" value="ADY61158.1"/>
    <property type="molecule type" value="Genomic_DNA"/>
</dbReference>
<dbReference type="SUPFAM" id="SSF55021">
    <property type="entry name" value="ACT-like"/>
    <property type="match status" value="4"/>
</dbReference>
<keyword evidence="8" id="KW-0677">Repeat</keyword>
<dbReference type="InterPro" id="IPR045865">
    <property type="entry name" value="ACT-like_dom_sf"/>
</dbReference>
<comment type="pathway">
    <text evidence="2 14">Amino-acid biosynthesis; L-methionine biosynthesis via de novo pathway; L-homoserine from L-aspartate: step 1/3.</text>
</comment>
<dbReference type="CDD" id="cd04936">
    <property type="entry name" value="ACT_AKii-LysC-BS-like_2"/>
    <property type="match status" value="1"/>
</dbReference>
<evidence type="ECO:0000313" key="17">
    <source>
        <dbReference type="Proteomes" id="UP000006860"/>
    </source>
</evidence>
<dbReference type="UniPathway" id="UPA00034">
    <property type="reaction ID" value="UER00015"/>
</dbReference>
<dbReference type="SUPFAM" id="SSF53633">
    <property type="entry name" value="Carbamate kinase-like"/>
    <property type="match status" value="1"/>
</dbReference>
<dbReference type="GO" id="GO:0005524">
    <property type="term" value="F:ATP binding"/>
    <property type="evidence" value="ECO:0007669"/>
    <property type="project" value="UniProtKB-KW"/>
</dbReference>
<evidence type="ECO:0000256" key="11">
    <source>
        <dbReference type="ARBA" id="ARBA00022840"/>
    </source>
</evidence>
<keyword evidence="6 14" id="KW-0028">Amino-acid biosynthesis</keyword>
<dbReference type="CDD" id="cd04923">
    <property type="entry name" value="ACT_AK-LysC-DapG-like_2"/>
    <property type="match status" value="1"/>
</dbReference>
<dbReference type="RefSeq" id="WP_013629877.1">
    <property type="nucleotide sequence ID" value="NC_015174.1"/>
</dbReference>
<organism evidence="16 17">
    <name type="scientific">Rubinisphaera brasiliensis (strain ATCC 49424 / DSM 5305 / JCM 21570 / IAM 15109 / NBRC 103401 / IFAM 1448)</name>
    <name type="common">Planctomyces brasiliensis</name>
    <dbReference type="NCBI Taxonomy" id="756272"/>
    <lineage>
        <taxon>Bacteria</taxon>
        <taxon>Pseudomonadati</taxon>
        <taxon>Planctomycetota</taxon>
        <taxon>Planctomycetia</taxon>
        <taxon>Planctomycetales</taxon>
        <taxon>Planctomycetaceae</taxon>
        <taxon>Rubinisphaera</taxon>
    </lineage>
</organism>
<name>F0SP55_RUBBR</name>
<dbReference type="EC" id="2.7.2.4" evidence="5"/>
<dbReference type="InterPro" id="IPR001341">
    <property type="entry name" value="Asp_kinase"/>
</dbReference>
<dbReference type="OrthoDB" id="9799110at2"/>
<dbReference type="NCBIfam" id="NF005656">
    <property type="entry name" value="PRK07431.1"/>
    <property type="match status" value="1"/>
</dbReference>
<dbReference type="InterPro" id="IPR054352">
    <property type="entry name" value="ACT_Aspartokinase"/>
</dbReference>
<dbReference type="GO" id="GO:0009089">
    <property type="term" value="P:lysine biosynthetic process via diaminopimelate"/>
    <property type="evidence" value="ECO:0007669"/>
    <property type="project" value="UniProtKB-UniPathway"/>
</dbReference>
<keyword evidence="17" id="KW-1185">Reference proteome</keyword>
<dbReference type="Gene3D" id="3.40.1160.10">
    <property type="entry name" value="Acetylglutamate kinase-like"/>
    <property type="match status" value="1"/>
</dbReference>
<keyword evidence="12" id="KW-0457">Lysine biosynthesis</keyword>
<dbReference type="GO" id="GO:0009090">
    <property type="term" value="P:homoserine biosynthetic process"/>
    <property type="evidence" value="ECO:0007669"/>
    <property type="project" value="TreeGrafter"/>
</dbReference>
<feature type="domain" description="ACT" evidence="15">
    <location>
        <begin position="263"/>
        <end position="346"/>
    </location>
</feature>
<comment type="pathway">
    <text evidence="1 14">Amino-acid biosynthesis; L-lysine biosynthesis via DAP pathway; (S)-tetrahydrodipicolinate from L-aspartate: step 1/4.</text>
</comment>
<keyword evidence="10 16" id="KW-0418">Kinase</keyword>
<comment type="pathway">
    <text evidence="3 14">Amino-acid biosynthesis; L-threonine biosynthesis; L-threonine from L-aspartate: step 1/5.</text>
</comment>
<dbReference type="GO" id="GO:0009088">
    <property type="term" value="P:threonine biosynthetic process"/>
    <property type="evidence" value="ECO:0007669"/>
    <property type="project" value="UniProtKB-UniPathway"/>
</dbReference>
<gene>
    <name evidence="16" type="ordered locus">Plabr_3561</name>
</gene>
<dbReference type="NCBIfam" id="NF005155">
    <property type="entry name" value="PRK06635.1-4"/>
    <property type="match status" value="1"/>
</dbReference>
<evidence type="ECO:0000256" key="3">
    <source>
        <dbReference type="ARBA" id="ARBA00005139"/>
    </source>
</evidence>
<dbReference type="Proteomes" id="UP000006860">
    <property type="component" value="Chromosome"/>
</dbReference>
<evidence type="ECO:0000256" key="9">
    <source>
        <dbReference type="ARBA" id="ARBA00022741"/>
    </source>
</evidence>
<evidence type="ECO:0000256" key="2">
    <source>
        <dbReference type="ARBA" id="ARBA00004986"/>
    </source>
</evidence>
<dbReference type="eggNOG" id="COG0527">
    <property type="taxonomic scope" value="Bacteria"/>
</dbReference>
<dbReference type="KEGG" id="pbs:Plabr_3561"/>
<dbReference type="Gene3D" id="3.30.2130.10">
    <property type="entry name" value="VC0802-like"/>
    <property type="match status" value="2"/>
</dbReference>
<dbReference type="UniPathway" id="UPA00050">
    <property type="reaction ID" value="UER00461"/>
</dbReference>
<dbReference type="FunFam" id="3.30.2130.10:FF:000001">
    <property type="entry name" value="Bifunctional aspartokinase/homoserine dehydrogenase"/>
    <property type="match status" value="1"/>
</dbReference>
<comment type="catalytic activity">
    <reaction evidence="13">
        <text>L-aspartate + ATP = 4-phospho-L-aspartate + ADP</text>
        <dbReference type="Rhea" id="RHEA:23776"/>
        <dbReference type="ChEBI" id="CHEBI:29991"/>
        <dbReference type="ChEBI" id="CHEBI:30616"/>
        <dbReference type="ChEBI" id="CHEBI:57535"/>
        <dbReference type="ChEBI" id="CHEBI:456216"/>
        <dbReference type="EC" id="2.7.2.4"/>
    </reaction>
</comment>
<dbReference type="PROSITE" id="PS00324">
    <property type="entry name" value="ASPARTOKINASE"/>
    <property type="match status" value="1"/>
</dbReference>
<dbReference type="AlphaFoldDB" id="F0SP55"/>
<dbReference type="STRING" id="756272.Plabr_3561"/>
<evidence type="ECO:0000256" key="7">
    <source>
        <dbReference type="ARBA" id="ARBA00022679"/>
    </source>
</evidence>
<dbReference type="GO" id="GO:0005829">
    <property type="term" value="C:cytosol"/>
    <property type="evidence" value="ECO:0007669"/>
    <property type="project" value="TreeGrafter"/>
</dbReference>
<dbReference type="CDD" id="cd04246">
    <property type="entry name" value="AAK_AK-DapG-like"/>
    <property type="match status" value="1"/>
</dbReference>
<evidence type="ECO:0000256" key="14">
    <source>
        <dbReference type="RuleBase" id="RU004249"/>
    </source>
</evidence>
<dbReference type="PANTHER" id="PTHR21499:SF3">
    <property type="entry name" value="ASPARTOKINASE"/>
    <property type="match status" value="1"/>
</dbReference>
<dbReference type="PANTHER" id="PTHR21499">
    <property type="entry name" value="ASPARTATE KINASE"/>
    <property type="match status" value="1"/>
</dbReference>
<dbReference type="NCBIfam" id="NF005154">
    <property type="entry name" value="PRK06635.1-2"/>
    <property type="match status" value="1"/>
</dbReference>
<evidence type="ECO:0000256" key="4">
    <source>
        <dbReference type="ARBA" id="ARBA00010122"/>
    </source>
</evidence>
<dbReference type="HOGENOM" id="CLU_009116_3_2_0"/>
<comment type="similarity">
    <text evidence="4">Belongs to the aspartokinase family.</text>
</comment>
<dbReference type="UniPathway" id="UPA00051">
    <property type="reaction ID" value="UER00462"/>
</dbReference>
<evidence type="ECO:0000256" key="6">
    <source>
        <dbReference type="ARBA" id="ARBA00022605"/>
    </source>
</evidence>
<accession>F0SP55</accession>
<dbReference type="Pfam" id="PF00696">
    <property type="entry name" value="AA_kinase"/>
    <property type="match status" value="1"/>
</dbReference>
<keyword evidence="7 16" id="KW-0808">Transferase</keyword>
<evidence type="ECO:0000259" key="15">
    <source>
        <dbReference type="PROSITE" id="PS51671"/>
    </source>
</evidence>
<feature type="domain" description="ACT" evidence="15">
    <location>
        <begin position="456"/>
        <end position="534"/>
    </location>
</feature>